<sequence>MDHGGRYGQPTFTAGDPRLHFHSTIPSLVSDEVPFYMHQVLNPNAPPPHTFGDTTTVSPAPPPPYSQERGRKGGLLNLNQGTSSNAQSTSMRWPRQETLALLEIRSRLDRCFKEATSSNHKAPLWDEISRIMNDEYGYQRSGIKCKEKFENLYKYYKKTKEGEVGKTDGKHYRFFHQLDALFRDQRDLRSITTNIAVYPISQSNHSCENNKRSDHDFKKKELITTIEESVELHFEELMVKQEQWGEKILCAIEQKEQERVVIEEKWRKQVVTRLDQEYDTWASHVASIKTRDDSLVEALCNLIKVRSIGSSLEENECLSDGNKCKDWTEPEISSLIRTRTKIECKFQDVDEEHEERLWEEVAFEMSVFGYNRSENECKDTWNKICVDFNQRKMERENTSKEVSGTNQRIFTDGQIPQ</sequence>
<name>A0ACB9A7R4_9ASTR</name>
<dbReference type="Proteomes" id="UP001056120">
    <property type="component" value="Linkage Group LG25"/>
</dbReference>
<keyword evidence="2" id="KW-1185">Reference proteome</keyword>
<reference evidence="2" key="1">
    <citation type="journal article" date="2022" name="Mol. Ecol. Resour.">
        <title>The genomes of chicory, endive, great burdock and yacon provide insights into Asteraceae palaeo-polyploidization history and plant inulin production.</title>
        <authorList>
            <person name="Fan W."/>
            <person name="Wang S."/>
            <person name="Wang H."/>
            <person name="Wang A."/>
            <person name="Jiang F."/>
            <person name="Liu H."/>
            <person name="Zhao H."/>
            <person name="Xu D."/>
            <person name="Zhang Y."/>
        </authorList>
    </citation>
    <scope>NUCLEOTIDE SEQUENCE [LARGE SCALE GENOMIC DNA]</scope>
    <source>
        <strain evidence="2">cv. Yunnan</strain>
    </source>
</reference>
<protein>
    <submittedName>
        <fullName evidence="1">Uncharacterized protein</fullName>
    </submittedName>
</protein>
<evidence type="ECO:0000313" key="2">
    <source>
        <dbReference type="Proteomes" id="UP001056120"/>
    </source>
</evidence>
<evidence type="ECO:0000313" key="1">
    <source>
        <dbReference type="EMBL" id="KAI3706026.1"/>
    </source>
</evidence>
<gene>
    <name evidence="1" type="ORF">L1987_76279</name>
</gene>
<organism evidence="1 2">
    <name type="scientific">Smallanthus sonchifolius</name>
    <dbReference type="NCBI Taxonomy" id="185202"/>
    <lineage>
        <taxon>Eukaryota</taxon>
        <taxon>Viridiplantae</taxon>
        <taxon>Streptophyta</taxon>
        <taxon>Embryophyta</taxon>
        <taxon>Tracheophyta</taxon>
        <taxon>Spermatophyta</taxon>
        <taxon>Magnoliopsida</taxon>
        <taxon>eudicotyledons</taxon>
        <taxon>Gunneridae</taxon>
        <taxon>Pentapetalae</taxon>
        <taxon>asterids</taxon>
        <taxon>campanulids</taxon>
        <taxon>Asterales</taxon>
        <taxon>Asteraceae</taxon>
        <taxon>Asteroideae</taxon>
        <taxon>Heliantheae alliance</taxon>
        <taxon>Millerieae</taxon>
        <taxon>Smallanthus</taxon>
    </lineage>
</organism>
<comment type="caution">
    <text evidence="1">The sequence shown here is derived from an EMBL/GenBank/DDBJ whole genome shotgun (WGS) entry which is preliminary data.</text>
</comment>
<proteinExistence type="predicted"/>
<reference evidence="1 2" key="2">
    <citation type="journal article" date="2022" name="Mol. Ecol. Resour.">
        <title>The genomes of chicory, endive, great burdock and yacon provide insights into Asteraceae paleo-polyploidization history and plant inulin production.</title>
        <authorList>
            <person name="Fan W."/>
            <person name="Wang S."/>
            <person name="Wang H."/>
            <person name="Wang A."/>
            <person name="Jiang F."/>
            <person name="Liu H."/>
            <person name="Zhao H."/>
            <person name="Xu D."/>
            <person name="Zhang Y."/>
        </authorList>
    </citation>
    <scope>NUCLEOTIDE SEQUENCE [LARGE SCALE GENOMIC DNA]</scope>
    <source>
        <strain evidence="2">cv. Yunnan</strain>
        <tissue evidence="1">Leaves</tissue>
    </source>
</reference>
<dbReference type="EMBL" id="CM042042">
    <property type="protein sequence ID" value="KAI3706026.1"/>
    <property type="molecule type" value="Genomic_DNA"/>
</dbReference>
<accession>A0ACB9A7R4</accession>